<dbReference type="GO" id="GO:0071555">
    <property type="term" value="P:cell wall organization"/>
    <property type="evidence" value="ECO:0007669"/>
    <property type="project" value="UniProtKB-KW"/>
</dbReference>
<dbReference type="CDD" id="cd14485">
    <property type="entry name" value="mltA_like_LT_A"/>
    <property type="match status" value="1"/>
</dbReference>
<sequence>MAPPRRGARFALGCLFTVMALTVGGAGSAQSLSFKDLFGWDQDAQGQALAVFQRSCTAIAKRKRRAGDGPVLRICAKALALGDNVPDQAARAFFESNFQLRTVVNGDTEIGLFTGYFEPEFAASPKRTPIYRVPLRARPKGLESLSGKRRPRSFDAKLTHGLRKNGTWTALPDRRAIEAGALGRLAPAIAWMKDPVDAFFLHIQGSGRLQYPDGTVQRVGFAGKNGYPYTSIGKVLIDRGLMMPDEVSMQSLRAWLEADPARATELMNQNRSYIFFRLTSNSNPRLGPVGQQGVPLTAGRSLAVDLKYHSPGALLWLDTVVPGADGGADEIFLRLMVAQDTGSAIVGPIRGDIFFGSGAQAGDIAGTMQAPGRLVALVPRP</sequence>
<dbReference type="CDD" id="cd14668">
    <property type="entry name" value="mlta_B"/>
    <property type="match status" value="1"/>
</dbReference>
<name>A0A3B0T4J1_9ZZZZ</name>
<accession>A0A3B0T4J1</accession>
<evidence type="ECO:0000259" key="6">
    <source>
        <dbReference type="SMART" id="SM00925"/>
    </source>
</evidence>
<dbReference type="InterPro" id="IPR010611">
    <property type="entry name" value="3D_dom"/>
</dbReference>
<evidence type="ECO:0000256" key="2">
    <source>
        <dbReference type="ARBA" id="ARBA00012587"/>
    </source>
</evidence>
<keyword evidence="3" id="KW-0456">Lyase</keyword>
<dbReference type="InterPro" id="IPR026044">
    <property type="entry name" value="MltA"/>
</dbReference>
<evidence type="ECO:0000313" key="7">
    <source>
        <dbReference type="EMBL" id="VAW10983.1"/>
    </source>
</evidence>
<proteinExistence type="predicted"/>
<evidence type="ECO:0000256" key="4">
    <source>
        <dbReference type="ARBA" id="ARBA00023316"/>
    </source>
</evidence>
<dbReference type="PANTHER" id="PTHR30124">
    <property type="entry name" value="MEMBRANE-BOUND LYTIC MUREIN TRANSGLYCOSYLASE A"/>
    <property type="match status" value="1"/>
</dbReference>
<comment type="catalytic activity">
    <reaction evidence="1">
        <text>Exolytic cleavage of the (1-&gt;4)-beta-glycosidic linkage between N-acetylmuramic acid (MurNAc) and N-acetylglucosamine (GlcNAc) residues in peptidoglycan, from either the reducing or the non-reducing ends of the peptidoglycan chains, with concomitant formation of a 1,6-anhydrobond in the MurNAc residue.</text>
        <dbReference type="EC" id="4.2.2.n1"/>
    </reaction>
</comment>
<dbReference type="GO" id="GO:0004553">
    <property type="term" value="F:hydrolase activity, hydrolyzing O-glycosyl compounds"/>
    <property type="evidence" value="ECO:0007669"/>
    <property type="project" value="InterPro"/>
</dbReference>
<organism evidence="7">
    <name type="scientific">hydrothermal vent metagenome</name>
    <dbReference type="NCBI Taxonomy" id="652676"/>
    <lineage>
        <taxon>unclassified sequences</taxon>
        <taxon>metagenomes</taxon>
        <taxon>ecological metagenomes</taxon>
    </lineage>
</organism>
<dbReference type="InterPro" id="IPR036908">
    <property type="entry name" value="RlpA-like_sf"/>
</dbReference>
<dbReference type="EC" id="4.2.2.n1" evidence="2"/>
<dbReference type="InterPro" id="IPR005300">
    <property type="entry name" value="MltA_B"/>
</dbReference>
<protein>
    <recommendedName>
        <fullName evidence="2">peptidoglycan lytic exotransglycosylase</fullName>
        <ecNumber evidence="2">4.2.2.n1</ecNumber>
    </recommendedName>
    <alternativeName>
        <fullName evidence="5">Murein hydrolase A</fullName>
    </alternativeName>
</protein>
<reference evidence="7" key="1">
    <citation type="submission" date="2018-06" db="EMBL/GenBank/DDBJ databases">
        <authorList>
            <person name="Zhirakovskaya E."/>
        </authorList>
    </citation>
    <scope>NUCLEOTIDE SEQUENCE</scope>
</reference>
<dbReference type="SMART" id="SM00925">
    <property type="entry name" value="MltA"/>
    <property type="match status" value="1"/>
</dbReference>
<keyword evidence="4" id="KW-0961">Cell wall biogenesis/degradation</keyword>
<dbReference type="SUPFAM" id="SSF50685">
    <property type="entry name" value="Barwin-like endoglucanases"/>
    <property type="match status" value="1"/>
</dbReference>
<feature type="domain" description="Lytic transglycosylase MltA" evidence="6">
    <location>
        <begin position="120"/>
        <end position="277"/>
    </location>
</feature>
<dbReference type="Pfam" id="PF06725">
    <property type="entry name" value="3D"/>
    <property type="match status" value="1"/>
</dbReference>
<dbReference type="AlphaFoldDB" id="A0A3B0T4J1"/>
<evidence type="ECO:0000256" key="3">
    <source>
        <dbReference type="ARBA" id="ARBA00023239"/>
    </source>
</evidence>
<dbReference type="Pfam" id="PF03562">
    <property type="entry name" value="MltA"/>
    <property type="match status" value="1"/>
</dbReference>
<dbReference type="GO" id="GO:0009254">
    <property type="term" value="P:peptidoglycan turnover"/>
    <property type="evidence" value="ECO:0007669"/>
    <property type="project" value="InterPro"/>
</dbReference>
<dbReference type="Gene3D" id="2.40.40.10">
    <property type="entry name" value="RlpA-like domain"/>
    <property type="match status" value="1"/>
</dbReference>
<dbReference type="EMBL" id="UOEM01000024">
    <property type="protein sequence ID" value="VAW10983.1"/>
    <property type="molecule type" value="Genomic_DNA"/>
</dbReference>
<evidence type="ECO:0000256" key="5">
    <source>
        <dbReference type="ARBA" id="ARBA00030918"/>
    </source>
</evidence>
<evidence type="ECO:0000256" key="1">
    <source>
        <dbReference type="ARBA" id="ARBA00001420"/>
    </source>
</evidence>
<dbReference type="Gene3D" id="2.40.240.50">
    <property type="entry name" value="Barwin-like endoglucanases"/>
    <property type="match status" value="1"/>
</dbReference>
<dbReference type="GO" id="GO:0019867">
    <property type="term" value="C:outer membrane"/>
    <property type="evidence" value="ECO:0007669"/>
    <property type="project" value="InterPro"/>
</dbReference>
<dbReference type="PIRSF" id="PIRSF019422">
    <property type="entry name" value="MltA"/>
    <property type="match status" value="1"/>
</dbReference>
<dbReference type="GO" id="GO:0008933">
    <property type="term" value="F:peptidoglycan lytic transglycosylase activity"/>
    <property type="evidence" value="ECO:0007669"/>
    <property type="project" value="TreeGrafter"/>
</dbReference>
<dbReference type="GO" id="GO:0009253">
    <property type="term" value="P:peptidoglycan catabolic process"/>
    <property type="evidence" value="ECO:0007669"/>
    <property type="project" value="TreeGrafter"/>
</dbReference>
<gene>
    <name evidence="7" type="ORF">MNBD_ALPHA09-1150</name>
</gene>
<dbReference type="PANTHER" id="PTHR30124:SF0">
    <property type="entry name" value="MEMBRANE-BOUND LYTIC MUREIN TRANSGLYCOSYLASE A"/>
    <property type="match status" value="1"/>
</dbReference>